<reference evidence="2" key="1">
    <citation type="journal article" date="2022" name="bioRxiv">
        <title>Sequencing and chromosome-scale assembly of the giantPleurodeles waltlgenome.</title>
        <authorList>
            <person name="Brown T."/>
            <person name="Elewa A."/>
            <person name="Iarovenko S."/>
            <person name="Subramanian E."/>
            <person name="Araus A.J."/>
            <person name="Petzold A."/>
            <person name="Susuki M."/>
            <person name="Suzuki K.-i.T."/>
            <person name="Hayashi T."/>
            <person name="Toyoda A."/>
            <person name="Oliveira C."/>
            <person name="Osipova E."/>
            <person name="Leigh N.D."/>
            <person name="Simon A."/>
            <person name="Yun M.H."/>
        </authorList>
    </citation>
    <scope>NUCLEOTIDE SEQUENCE</scope>
    <source>
        <strain evidence="2">20211129_DDA</strain>
        <tissue evidence="2">Liver</tissue>
    </source>
</reference>
<organism evidence="2 3">
    <name type="scientific">Pleurodeles waltl</name>
    <name type="common">Iberian ribbed newt</name>
    <dbReference type="NCBI Taxonomy" id="8319"/>
    <lineage>
        <taxon>Eukaryota</taxon>
        <taxon>Metazoa</taxon>
        <taxon>Chordata</taxon>
        <taxon>Craniata</taxon>
        <taxon>Vertebrata</taxon>
        <taxon>Euteleostomi</taxon>
        <taxon>Amphibia</taxon>
        <taxon>Batrachia</taxon>
        <taxon>Caudata</taxon>
        <taxon>Salamandroidea</taxon>
        <taxon>Salamandridae</taxon>
        <taxon>Pleurodelinae</taxon>
        <taxon>Pleurodeles</taxon>
    </lineage>
</organism>
<protein>
    <submittedName>
        <fullName evidence="2">Uncharacterized protein</fullName>
    </submittedName>
</protein>
<keyword evidence="3" id="KW-1185">Reference proteome</keyword>
<accession>A0AAV7NL12</accession>
<dbReference type="Proteomes" id="UP001066276">
    <property type="component" value="Chromosome 8"/>
</dbReference>
<sequence>MVAAPDSGLMLLGVLSGWHWRRAGYVCFMWGSQAVVREGRDKPCGSRNAGARQPKVAGDQEMPARPGGDGVGIAGDCDPCLDSTSPSRVPRLISEVVMSVDSSISLCSQERVR</sequence>
<evidence type="ECO:0000313" key="3">
    <source>
        <dbReference type="Proteomes" id="UP001066276"/>
    </source>
</evidence>
<dbReference type="AlphaFoldDB" id="A0AAV7NL12"/>
<comment type="caution">
    <text evidence="2">The sequence shown here is derived from an EMBL/GenBank/DDBJ whole genome shotgun (WGS) entry which is preliminary data.</text>
</comment>
<evidence type="ECO:0000256" key="1">
    <source>
        <dbReference type="SAM" id="MobiDB-lite"/>
    </source>
</evidence>
<gene>
    <name evidence="2" type="ORF">NDU88_004951</name>
</gene>
<feature type="region of interest" description="Disordered" evidence="1">
    <location>
        <begin position="39"/>
        <end position="76"/>
    </location>
</feature>
<name>A0AAV7NL12_PLEWA</name>
<evidence type="ECO:0000313" key="2">
    <source>
        <dbReference type="EMBL" id="KAJ1116745.1"/>
    </source>
</evidence>
<proteinExistence type="predicted"/>
<dbReference type="EMBL" id="JANPWB010000012">
    <property type="protein sequence ID" value="KAJ1116745.1"/>
    <property type="molecule type" value="Genomic_DNA"/>
</dbReference>